<dbReference type="SMART" id="SM01043">
    <property type="entry name" value="BTAD"/>
    <property type="match status" value="1"/>
</dbReference>
<dbReference type="PRINTS" id="PR00364">
    <property type="entry name" value="DISEASERSIST"/>
</dbReference>
<dbReference type="InterPro" id="IPR027417">
    <property type="entry name" value="P-loop_NTPase"/>
</dbReference>
<gene>
    <name evidence="7" type="ORF">E6W39_04215</name>
</gene>
<organism evidence="7 8">
    <name type="scientific">Kitasatospora acidiphila</name>
    <dbReference type="NCBI Taxonomy" id="2567942"/>
    <lineage>
        <taxon>Bacteria</taxon>
        <taxon>Bacillati</taxon>
        <taxon>Actinomycetota</taxon>
        <taxon>Actinomycetes</taxon>
        <taxon>Kitasatosporales</taxon>
        <taxon>Streptomycetaceae</taxon>
        <taxon>Kitasatospora</taxon>
    </lineage>
</organism>
<proteinExistence type="inferred from homology"/>
<feature type="region of interest" description="Disordered" evidence="5">
    <location>
        <begin position="1063"/>
        <end position="1100"/>
    </location>
</feature>
<dbReference type="AlphaFoldDB" id="A0A540VXV5"/>
<dbReference type="Gene3D" id="1.25.40.10">
    <property type="entry name" value="Tetratricopeptide repeat domain"/>
    <property type="match status" value="2"/>
</dbReference>
<dbReference type="InterPro" id="IPR011990">
    <property type="entry name" value="TPR-like_helical_dom_sf"/>
</dbReference>
<dbReference type="PANTHER" id="PTHR47691">
    <property type="entry name" value="REGULATOR-RELATED"/>
    <property type="match status" value="1"/>
</dbReference>
<dbReference type="InterPro" id="IPR016032">
    <property type="entry name" value="Sig_transdc_resp-reg_C-effctor"/>
</dbReference>
<dbReference type="SMART" id="SM00862">
    <property type="entry name" value="Trans_reg_C"/>
    <property type="match status" value="1"/>
</dbReference>
<keyword evidence="3 4" id="KW-0238">DNA-binding</keyword>
<dbReference type="InterPro" id="IPR041664">
    <property type="entry name" value="AAA_16"/>
</dbReference>
<sequence>MIIVRIDLLGPLAVQTGGGRSIEIGSATLRALLARLALVAGQAVTAEALVDDLWGAELPAGAANALQRRVSRLRRVLASAGEPDALHLEAGGYRLAFEPDAVDALRFQRLAEQGRAALAAGHTAQAAELLRAADRLWRGAAALTGLGEAPFAAPAADRLAATRLLAAEDRHDAELALGRAAALLPELEQLAAAHPWRERLQGQLMRALQATGRQAEALAVYQRVRTELAEQLGVEPSAELAAVQLDVLRRIPQPRPAATAPAPRPAIPAGSSSFVGRAAELRQVYRLLTTARLVTVLGPGGAGKTRFVRELLARHPEQPFGEAWFVDLAAVADPGYVAQTVLVTVGPQEQLQPALADTGTASAGGIAERIVAALRPRPVLLVLDNCEHLAAAVALLAGRLLADCPELRILATSREVLGLTGEQQFPLPPLGLPAPGSPTADAPGYPAVRLFLDRAAAVRPGFSLGPESAPAVIEICRRLDGLPLAIELAAARIRILDPQELARRLDDRFQLLANSDRTAPARHQTLRAVVDWSWSMLEQPQRMLARRLTVFAGGATLEDIEQLCGTGPELPRAAVLDTLAALVDKSLVEVGEPAVPGTGTRYRMLDTIRAYCAERLAETGETEQLQRAHALHWTAFAQAAEPRLRTGEQLPWLARLRAEHPNLFAALRRSLDAGQHGTALRLCAALMWPWLVQGARYDYQLVDRVLALPGAGLPTERTVIATAHALVLSSAFAGGAPELGRRAVARAREHADRAERGAHPVLVFLAPIDALLAHDRARARQELTAVMPEAEPWTEALALMLRGLVLVGENELDQARSDVARARDIFAVLGDRWGRYLGAQSLASIIGEPATAAACYREALACLAELGMDQHVPVVVAQLGYELVRAGEPAAAQAELTRALALAEHSTDQLAAVWATGGLVELANRSGDSAEAQRRFGQLRRALAQGAGAALLPAMLSRIAGAMLRQGEVAGARDNLRQAVDLTMAATDAPDRRAALRILADRAGANRDFALAATLFGIAADPDPAGPTADLRGHLGDEAFEAAYHRGAALDLDAVSALATPAPEAAAAPGPATAPGRADEAAAGPLSASGQRPVRGRSAD</sequence>
<dbReference type="Gene3D" id="1.10.10.10">
    <property type="entry name" value="Winged helix-like DNA-binding domain superfamily/Winged helix DNA-binding domain"/>
    <property type="match status" value="1"/>
</dbReference>
<dbReference type="OrthoDB" id="499349at2"/>
<dbReference type="Pfam" id="PF03704">
    <property type="entry name" value="BTAD"/>
    <property type="match status" value="1"/>
</dbReference>
<accession>A0A540VXV5</accession>
<evidence type="ECO:0000259" key="6">
    <source>
        <dbReference type="PROSITE" id="PS51755"/>
    </source>
</evidence>
<dbReference type="EMBL" id="VIGB01000003">
    <property type="protein sequence ID" value="TQF01591.1"/>
    <property type="molecule type" value="Genomic_DNA"/>
</dbReference>
<dbReference type="InterPro" id="IPR058852">
    <property type="entry name" value="HTH_77"/>
</dbReference>
<feature type="compositionally biased region" description="Low complexity" evidence="5">
    <location>
        <begin position="1063"/>
        <end position="1076"/>
    </location>
</feature>
<dbReference type="GO" id="GO:0003677">
    <property type="term" value="F:DNA binding"/>
    <property type="evidence" value="ECO:0007669"/>
    <property type="project" value="UniProtKB-UniRule"/>
</dbReference>
<evidence type="ECO:0000313" key="8">
    <source>
        <dbReference type="Proteomes" id="UP000319103"/>
    </source>
</evidence>
<evidence type="ECO:0000256" key="5">
    <source>
        <dbReference type="SAM" id="MobiDB-lite"/>
    </source>
</evidence>
<evidence type="ECO:0000256" key="4">
    <source>
        <dbReference type="PROSITE-ProRule" id="PRU01091"/>
    </source>
</evidence>
<comment type="similarity">
    <text evidence="1">Belongs to the AfsR/DnrI/RedD regulatory family.</text>
</comment>
<name>A0A540VXV5_9ACTN</name>
<feature type="DNA-binding region" description="OmpR/PhoB-type" evidence="4">
    <location>
        <begin position="1"/>
        <end position="97"/>
    </location>
</feature>
<comment type="caution">
    <text evidence="7">The sequence shown here is derived from an EMBL/GenBank/DDBJ whole genome shotgun (WGS) entry which is preliminary data.</text>
</comment>
<dbReference type="PANTHER" id="PTHR47691:SF3">
    <property type="entry name" value="HTH-TYPE TRANSCRIPTIONAL REGULATOR RV0890C-RELATED"/>
    <property type="match status" value="1"/>
</dbReference>
<dbReference type="GO" id="GO:0006355">
    <property type="term" value="P:regulation of DNA-templated transcription"/>
    <property type="evidence" value="ECO:0007669"/>
    <property type="project" value="InterPro"/>
</dbReference>
<dbReference type="PROSITE" id="PS51755">
    <property type="entry name" value="OMPR_PHOB"/>
    <property type="match status" value="1"/>
</dbReference>
<dbReference type="Proteomes" id="UP000319103">
    <property type="component" value="Unassembled WGS sequence"/>
</dbReference>
<dbReference type="InterPro" id="IPR005158">
    <property type="entry name" value="BTAD"/>
</dbReference>
<evidence type="ECO:0000256" key="2">
    <source>
        <dbReference type="ARBA" id="ARBA00023012"/>
    </source>
</evidence>
<reference evidence="7 8" key="1">
    <citation type="submission" date="2019-06" db="EMBL/GenBank/DDBJ databases">
        <title>Description of Kitasatospora acidophila sp. nov. isolated from pine grove soil, and reclassification of Streptomyces novaecaesareae to Kitasatospora novaeceasareae comb. nov.</title>
        <authorList>
            <person name="Kim M.J."/>
        </authorList>
    </citation>
    <scope>NUCLEOTIDE SEQUENCE [LARGE SCALE GENOMIC DNA]</scope>
    <source>
        <strain evidence="7 8">MMS16-CNU292</strain>
    </source>
</reference>
<dbReference type="SUPFAM" id="SSF46894">
    <property type="entry name" value="C-terminal effector domain of the bipartite response regulators"/>
    <property type="match status" value="1"/>
</dbReference>
<dbReference type="InterPro" id="IPR036388">
    <property type="entry name" value="WH-like_DNA-bd_sf"/>
</dbReference>
<dbReference type="SUPFAM" id="SSF48452">
    <property type="entry name" value="TPR-like"/>
    <property type="match status" value="2"/>
</dbReference>
<dbReference type="Pfam" id="PF25872">
    <property type="entry name" value="HTH_77"/>
    <property type="match status" value="1"/>
</dbReference>
<evidence type="ECO:0000256" key="3">
    <source>
        <dbReference type="ARBA" id="ARBA00023125"/>
    </source>
</evidence>
<dbReference type="CDD" id="cd15831">
    <property type="entry name" value="BTAD"/>
    <property type="match status" value="1"/>
</dbReference>
<feature type="domain" description="OmpR/PhoB-type" evidence="6">
    <location>
        <begin position="1"/>
        <end position="97"/>
    </location>
</feature>
<dbReference type="GO" id="GO:0000160">
    <property type="term" value="P:phosphorelay signal transduction system"/>
    <property type="evidence" value="ECO:0007669"/>
    <property type="project" value="UniProtKB-KW"/>
</dbReference>
<keyword evidence="8" id="KW-1185">Reference proteome</keyword>
<evidence type="ECO:0000256" key="1">
    <source>
        <dbReference type="ARBA" id="ARBA00005820"/>
    </source>
</evidence>
<dbReference type="Pfam" id="PF13191">
    <property type="entry name" value="AAA_16"/>
    <property type="match status" value="1"/>
</dbReference>
<keyword evidence="2" id="KW-0902">Two-component regulatory system</keyword>
<evidence type="ECO:0000313" key="7">
    <source>
        <dbReference type="EMBL" id="TQF01591.1"/>
    </source>
</evidence>
<dbReference type="Gene3D" id="3.40.50.300">
    <property type="entry name" value="P-loop containing nucleotide triphosphate hydrolases"/>
    <property type="match status" value="1"/>
</dbReference>
<dbReference type="SUPFAM" id="SSF52540">
    <property type="entry name" value="P-loop containing nucleoside triphosphate hydrolases"/>
    <property type="match status" value="1"/>
</dbReference>
<protein>
    <submittedName>
        <fullName evidence="7">AfsR/SARP family transcriptional regulator</fullName>
    </submittedName>
</protein>
<dbReference type="Pfam" id="PF00486">
    <property type="entry name" value="Trans_reg_C"/>
    <property type="match status" value="1"/>
</dbReference>
<dbReference type="InterPro" id="IPR001867">
    <property type="entry name" value="OmpR/PhoB-type_DNA-bd"/>
</dbReference>